<dbReference type="Gene3D" id="4.10.220.110">
    <property type="match status" value="1"/>
</dbReference>
<dbReference type="RefSeq" id="WP_059031320.1">
    <property type="nucleotide sequence ID" value="NZ_DF976999.1"/>
</dbReference>
<proteinExistence type="predicted"/>
<dbReference type="Gene3D" id="3.55.50.10">
    <property type="entry name" value="Baseplate protein-like domains"/>
    <property type="match status" value="1"/>
</dbReference>
<organism evidence="1">
    <name type="scientific">Tepidanaerobacter syntrophicus</name>
    <dbReference type="NCBI Taxonomy" id="224999"/>
    <lineage>
        <taxon>Bacteria</taxon>
        <taxon>Bacillati</taxon>
        <taxon>Bacillota</taxon>
        <taxon>Clostridia</taxon>
        <taxon>Thermosediminibacterales</taxon>
        <taxon>Tepidanaerobacteraceae</taxon>
        <taxon>Tepidanaerobacter</taxon>
    </lineage>
</organism>
<dbReference type="AlphaFoldDB" id="A0A0U9HCL2"/>
<protein>
    <recommendedName>
        <fullName evidence="3">Phage protein D</fullName>
    </recommendedName>
</protein>
<evidence type="ECO:0000313" key="2">
    <source>
        <dbReference type="Proteomes" id="UP000062160"/>
    </source>
</evidence>
<keyword evidence="2" id="KW-1185">Reference proteome</keyword>
<evidence type="ECO:0000313" key="1">
    <source>
        <dbReference type="EMBL" id="GAQ24214.1"/>
    </source>
</evidence>
<sequence length="340" mass="38370">MAQARTATLNVNYNNKNISADLRRFLIGFSYSDYANGKADDLQINLDDKEDLWKASWFPEKGATLTAEIITRNWNYEGEVQRLPLGQFEIDDIDLQGPPDVVTIKGVSVPVSSSLWDEDKNRAWENTRLSIVASDIASGSGLELFFDTEYDAEYDRIEQTEETDIAFLQRLCEEAGLSLKVTNKTIIIFDDSKYEQQEPVATITRGSSNVISYSGNSKTRDIYSACRVEYQASDKKEPIIYTYTPPNGPKVGRTLVINERVSSYSEAERLAKKSLREKNKEETTFNVKLSGDVRFVSGVTVNLKGWGRFDGKYFITEAKHEGGSAGYTTELELRRVLEGY</sequence>
<dbReference type="Gene3D" id="2.30.110.50">
    <property type="match status" value="1"/>
</dbReference>
<gene>
    <name evidence="1" type="ORF">TSYNT_540</name>
</gene>
<evidence type="ECO:0008006" key="3">
    <source>
        <dbReference type="Google" id="ProtNLM"/>
    </source>
</evidence>
<dbReference type="OrthoDB" id="9815473at2"/>
<reference evidence="1" key="1">
    <citation type="journal article" date="2016" name="Genome Announc.">
        <title>Draft Genome Sequence of the Syntrophic Lactate-Degrading Bacterium Tepidanaerobacter syntrophicus JLT.</title>
        <authorList>
            <person name="Matsuura N."/>
            <person name="Ohashi A."/>
            <person name="Tourlousse D.M."/>
            <person name="Sekiguchi Y."/>
        </authorList>
    </citation>
    <scope>NUCLEOTIDE SEQUENCE [LARGE SCALE GENOMIC DNA]</scope>
    <source>
        <strain evidence="1">JL</strain>
    </source>
</reference>
<dbReference type="SUPFAM" id="SSF69279">
    <property type="entry name" value="Phage tail proteins"/>
    <property type="match status" value="2"/>
</dbReference>
<dbReference type="Proteomes" id="UP000062160">
    <property type="component" value="Unassembled WGS sequence"/>
</dbReference>
<dbReference type="STRING" id="224999.GCA_001485475_00196"/>
<dbReference type="Pfam" id="PF05954">
    <property type="entry name" value="Phage_GPD"/>
    <property type="match status" value="1"/>
</dbReference>
<accession>A0A0U9HCL2</accession>
<dbReference type="EMBL" id="DF976999">
    <property type="protein sequence ID" value="GAQ24214.1"/>
    <property type="molecule type" value="Genomic_DNA"/>
</dbReference>
<name>A0A0U9HCL2_9FIRM</name>